<keyword evidence="1" id="KW-0812">Transmembrane</keyword>
<dbReference type="Proteomes" id="UP000291485">
    <property type="component" value="Unassembled WGS sequence"/>
</dbReference>
<keyword evidence="1" id="KW-0472">Membrane</keyword>
<proteinExistence type="predicted"/>
<dbReference type="AlphaFoldDB" id="A0A4R0P4G7"/>
<organism evidence="2 3">
    <name type="scientific">Pedobacter frigidisoli</name>
    <dbReference type="NCBI Taxonomy" id="2530455"/>
    <lineage>
        <taxon>Bacteria</taxon>
        <taxon>Pseudomonadati</taxon>
        <taxon>Bacteroidota</taxon>
        <taxon>Sphingobacteriia</taxon>
        <taxon>Sphingobacteriales</taxon>
        <taxon>Sphingobacteriaceae</taxon>
        <taxon>Pedobacter</taxon>
    </lineage>
</organism>
<keyword evidence="3" id="KW-1185">Reference proteome</keyword>
<sequence length="111" mass="11943">MASVYQVNKGVSRPIEFKGLKGVYIGVLAGGLVFLLVLFAALYIVGTPIYVVVPLILSLGGGWFGGVFRLSKRFGVHGLGKFFAKRSIPSHIRFSSRRVFVSLKGGDRGGI</sequence>
<feature type="transmembrane region" description="Helical" evidence="1">
    <location>
        <begin position="23"/>
        <end position="45"/>
    </location>
</feature>
<dbReference type="InterPro" id="IPR025407">
    <property type="entry name" value="DUF4133"/>
</dbReference>
<feature type="transmembrane region" description="Helical" evidence="1">
    <location>
        <begin position="51"/>
        <end position="71"/>
    </location>
</feature>
<evidence type="ECO:0000313" key="2">
    <source>
        <dbReference type="EMBL" id="TCD08594.1"/>
    </source>
</evidence>
<dbReference type="EMBL" id="SJSN01000008">
    <property type="protein sequence ID" value="TCD08594.1"/>
    <property type="molecule type" value="Genomic_DNA"/>
</dbReference>
<reference evidence="2 3" key="1">
    <citation type="submission" date="2019-02" db="EMBL/GenBank/DDBJ databases">
        <title>Pedobacter sp. RP-3-11 sp. nov., isolated from Arctic soil.</title>
        <authorList>
            <person name="Dahal R.H."/>
        </authorList>
    </citation>
    <scope>NUCLEOTIDE SEQUENCE [LARGE SCALE GENOMIC DNA]</scope>
    <source>
        <strain evidence="2 3">RP-3-11</strain>
    </source>
</reference>
<dbReference type="Pfam" id="PF13571">
    <property type="entry name" value="DUF4133"/>
    <property type="match status" value="1"/>
</dbReference>
<evidence type="ECO:0000313" key="3">
    <source>
        <dbReference type="Proteomes" id="UP000291485"/>
    </source>
</evidence>
<evidence type="ECO:0000256" key="1">
    <source>
        <dbReference type="SAM" id="Phobius"/>
    </source>
</evidence>
<name>A0A4R0P4G7_9SPHI</name>
<dbReference type="OrthoDB" id="1273979at2"/>
<protein>
    <submittedName>
        <fullName evidence="2">DUF4133 domain-containing protein</fullName>
    </submittedName>
</protein>
<gene>
    <name evidence="2" type="ORF">EZ449_12195</name>
</gene>
<accession>A0A4R0P4G7</accession>
<keyword evidence="1" id="KW-1133">Transmembrane helix</keyword>
<comment type="caution">
    <text evidence="2">The sequence shown here is derived from an EMBL/GenBank/DDBJ whole genome shotgun (WGS) entry which is preliminary data.</text>
</comment>